<keyword evidence="2" id="KW-1185">Reference proteome</keyword>
<evidence type="ECO:0000313" key="2">
    <source>
        <dbReference type="Proteomes" id="UP000450676"/>
    </source>
</evidence>
<name>A0A7X4HGG1_9BURK</name>
<dbReference type="Proteomes" id="UP000450676">
    <property type="component" value="Unassembled WGS sequence"/>
</dbReference>
<dbReference type="EMBL" id="WWCU01000031">
    <property type="protein sequence ID" value="MYN10072.1"/>
    <property type="molecule type" value="Genomic_DNA"/>
</dbReference>
<comment type="caution">
    <text evidence="1">The sequence shown here is derived from an EMBL/GenBank/DDBJ whole genome shotgun (WGS) entry which is preliminary data.</text>
</comment>
<evidence type="ECO:0000313" key="1">
    <source>
        <dbReference type="EMBL" id="MYN10072.1"/>
    </source>
</evidence>
<accession>A0A7X4HGG1</accession>
<reference evidence="1 2" key="1">
    <citation type="submission" date="2019-12" db="EMBL/GenBank/DDBJ databases">
        <title>Novel species isolated from a subtropical stream in China.</title>
        <authorList>
            <person name="Lu H."/>
        </authorList>
    </citation>
    <scope>NUCLEOTIDE SEQUENCE [LARGE SCALE GENOMIC DNA]</scope>
    <source>
        <strain evidence="1 2">FT127W</strain>
    </source>
</reference>
<sequence length="309" mass="35357">MPSPSTKPGAKLDRARQEFEILLAKLAEARRMHARWEASAVRLRELGRRTLEPLEEQFNVYARQLIKVFDQAYGHSTLNDSERVAIAESICTLANRMLNTSGDNEIQQFFDRYSSSEYGVNRMHFGPVLREIGDMLLADTYPMSLSWNEEEDQEQAEELHAKLVRVILTMPPEQQPALLEQADAGYINGDPVALRVLEIEMEQGRRPGSAHLGRKQIEQSIEALEDYLIDVEFDTVGIQFSLMVKLNLPATTQLTEYVARQCVRMQKHLLEHQLENIACDVADFRDIAKLKAWLKEKQRNTESAAPTHH</sequence>
<proteinExistence type="predicted"/>
<gene>
    <name evidence="1" type="ORF">GTP77_22380</name>
</gene>
<organism evidence="1 2">
    <name type="scientific">Pseudoduganella aquatica</name>
    <dbReference type="NCBI Taxonomy" id="2660641"/>
    <lineage>
        <taxon>Bacteria</taxon>
        <taxon>Pseudomonadati</taxon>
        <taxon>Pseudomonadota</taxon>
        <taxon>Betaproteobacteria</taxon>
        <taxon>Burkholderiales</taxon>
        <taxon>Oxalobacteraceae</taxon>
        <taxon>Telluria group</taxon>
        <taxon>Pseudoduganella</taxon>
    </lineage>
</organism>
<protein>
    <submittedName>
        <fullName evidence="1">Uncharacterized protein</fullName>
    </submittedName>
</protein>
<dbReference type="AlphaFoldDB" id="A0A7X4HGG1"/>
<dbReference type="RefSeq" id="WP_161074367.1">
    <property type="nucleotide sequence ID" value="NZ_WWCU01000031.1"/>
</dbReference>